<dbReference type="Proteomes" id="UP001066276">
    <property type="component" value="Chromosome 3_1"/>
</dbReference>
<evidence type="ECO:0000313" key="3">
    <source>
        <dbReference type="Proteomes" id="UP001066276"/>
    </source>
</evidence>
<dbReference type="AlphaFoldDB" id="A0AAV7U971"/>
<proteinExistence type="predicted"/>
<organism evidence="2 3">
    <name type="scientific">Pleurodeles waltl</name>
    <name type="common">Iberian ribbed newt</name>
    <dbReference type="NCBI Taxonomy" id="8319"/>
    <lineage>
        <taxon>Eukaryota</taxon>
        <taxon>Metazoa</taxon>
        <taxon>Chordata</taxon>
        <taxon>Craniata</taxon>
        <taxon>Vertebrata</taxon>
        <taxon>Euteleostomi</taxon>
        <taxon>Amphibia</taxon>
        <taxon>Batrachia</taxon>
        <taxon>Caudata</taxon>
        <taxon>Salamandroidea</taxon>
        <taxon>Salamandridae</taxon>
        <taxon>Pleurodelinae</taxon>
        <taxon>Pleurodeles</taxon>
    </lineage>
</organism>
<feature type="compositionally biased region" description="Basic and acidic residues" evidence="1">
    <location>
        <begin position="74"/>
        <end position="86"/>
    </location>
</feature>
<evidence type="ECO:0000313" key="2">
    <source>
        <dbReference type="EMBL" id="KAJ1184187.1"/>
    </source>
</evidence>
<protein>
    <submittedName>
        <fullName evidence="2">Uncharacterized protein</fullName>
    </submittedName>
</protein>
<sequence>MADKKVQQALWLLKEAKRLYLLVRDSVPAQPVWPAKQATRGVAVAVLACCPPRAWASWQLSAAKQKEEVECVVEGKNEGKTPRPGRDQGTTANVDDGDK</sequence>
<evidence type="ECO:0000256" key="1">
    <source>
        <dbReference type="SAM" id="MobiDB-lite"/>
    </source>
</evidence>
<dbReference type="EMBL" id="JANPWB010000005">
    <property type="protein sequence ID" value="KAJ1184187.1"/>
    <property type="molecule type" value="Genomic_DNA"/>
</dbReference>
<keyword evidence="3" id="KW-1185">Reference proteome</keyword>
<comment type="caution">
    <text evidence="2">The sequence shown here is derived from an EMBL/GenBank/DDBJ whole genome shotgun (WGS) entry which is preliminary data.</text>
</comment>
<feature type="region of interest" description="Disordered" evidence="1">
    <location>
        <begin position="74"/>
        <end position="99"/>
    </location>
</feature>
<reference evidence="2" key="1">
    <citation type="journal article" date="2022" name="bioRxiv">
        <title>Sequencing and chromosome-scale assembly of the giantPleurodeles waltlgenome.</title>
        <authorList>
            <person name="Brown T."/>
            <person name="Elewa A."/>
            <person name="Iarovenko S."/>
            <person name="Subramanian E."/>
            <person name="Araus A.J."/>
            <person name="Petzold A."/>
            <person name="Susuki M."/>
            <person name="Suzuki K.-i.T."/>
            <person name="Hayashi T."/>
            <person name="Toyoda A."/>
            <person name="Oliveira C."/>
            <person name="Osipova E."/>
            <person name="Leigh N.D."/>
            <person name="Simon A."/>
            <person name="Yun M.H."/>
        </authorList>
    </citation>
    <scope>NUCLEOTIDE SEQUENCE</scope>
    <source>
        <strain evidence="2">20211129_DDA</strain>
        <tissue evidence="2">Liver</tissue>
    </source>
</reference>
<name>A0AAV7U971_PLEWA</name>
<gene>
    <name evidence="2" type="ORF">NDU88_000997</name>
</gene>
<accession>A0AAV7U971</accession>